<protein>
    <submittedName>
        <fullName evidence="1">Uncharacterized protein</fullName>
    </submittedName>
</protein>
<dbReference type="OrthoDB" id="9845188at2"/>
<organism evidence="1 2">
    <name type="scientific">Epilithonimonas hungarica</name>
    <dbReference type="NCBI Taxonomy" id="454006"/>
    <lineage>
        <taxon>Bacteria</taxon>
        <taxon>Pseudomonadati</taxon>
        <taxon>Bacteroidota</taxon>
        <taxon>Flavobacteriia</taxon>
        <taxon>Flavobacteriales</taxon>
        <taxon>Weeksellaceae</taxon>
        <taxon>Chryseobacterium group</taxon>
        <taxon>Epilithonimonas</taxon>
    </lineage>
</organism>
<proteinExistence type="predicted"/>
<accession>A0A1G7H9Z2</accession>
<gene>
    <name evidence="1" type="ORF">SAMN05421825_0733</name>
</gene>
<dbReference type="AlphaFoldDB" id="A0A1G7H9Z2"/>
<evidence type="ECO:0000313" key="1">
    <source>
        <dbReference type="EMBL" id="SDE97205.1"/>
    </source>
</evidence>
<reference evidence="2" key="1">
    <citation type="submission" date="2016-10" db="EMBL/GenBank/DDBJ databases">
        <authorList>
            <person name="Varghese N."/>
            <person name="Submissions S."/>
        </authorList>
    </citation>
    <scope>NUCLEOTIDE SEQUENCE [LARGE SCALE GENOMIC DNA]</scope>
    <source>
        <strain evidence="2">DSM 19684</strain>
    </source>
</reference>
<dbReference type="Proteomes" id="UP000199203">
    <property type="component" value="Unassembled WGS sequence"/>
</dbReference>
<dbReference type="EMBL" id="FNBH01000001">
    <property type="protein sequence ID" value="SDE97205.1"/>
    <property type="molecule type" value="Genomic_DNA"/>
</dbReference>
<sequence length="84" mass="10078">MYTSKRHRSNIKMTLKELIGKTKEETDLILYNKGFRKNEEDMYVRKTSLLSTTKLEIYSENNITLMVTFYECFLKIPIYENVLI</sequence>
<evidence type="ECO:0000313" key="2">
    <source>
        <dbReference type="Proteomes" id="UP000199203"/>
    </source>
</evidence>
<dbReference type="RefSeq" id="WP_089871419.1">
    <property type="nucleotide sequence ID" value="NZ_FNBH01000001.1"/>
</dbReference>
<keyword evidence="2" id="KW-1185">Reference proteome</keyword>
<name>A0A1G7H9Z2_9FLAO</name>